<keyword evidence="11" id="KW-1185">Reference proteome</keyword>
<evidence type="ECO:0000256" key="5">
    <source>
        <dbReference type="ARBA" id="ARBA00022985"/>
    </source>
</evidence>
<accession>A0A1Y5T4F8</accession>
<dbReference type="InterPro" id="IPR029044">
    <property type="entry name" value="Nucleotide-diphossugar_trans"/>
</dbReference>
<evidence type="ECO:0000256" key="1">
    <source>
        <dbReference type="ARBA" id="ARBA00022475"/>
    </source>
</evidence>
<feature type="transmembrane region" description="Helical" evidence="8">
    <location>
        <begin position="235"/>
        <end position="256"/>
    </location>
</feature>
<keyword evidence="5" id="KW-0448">Lipopolysaccharide biosynthesis</keyword>
<dbReference type="RefSeq" id="WP_085883741.1">
    <property type="nucleotide sequence ID" value="NZ_FWFR01000002.1"/>
</dbReference>
<evidence type="ECO:0000313" key="11">
    <source>
        <dbReference type="Proteomes" id="UP000193200"/>
    </source>
</evidence>
<name>A0A1Y5T4F8_9PROT</name>
<keyword evidence="1" id="KW-1003">Cell membrane</keyword>
<dbReference type="InParanoid" id="A0A1Y5T4F8"/>
<protein>
    <submittedName>
        <fullName evidence="10">Undecaprenyl-phosphate 4-deoxy-4-formamido-L-arabinose transferase</fullName>
        <ecNumber evidence="10">2.4.2.53</ecNumber>
    </submittedName>
</protein>
<evidence type="ECO:0000256" key="7">
    <source>
        <dbReference type="ARBA" id="ARBA00023136"/>
    </source>
</evidence>
<dbReference type="PANTHER" id="PTHR48090">
    <property type="entry name" value="UNDECAPRENYL-PHOSPHATE 4-DEOXY-4-FORMAMIDO-L-ARABINOSE TRANSFERASE-RELATED"/>
    <property type="match status" value="1"/>
</dbReference>
<evidence type="ECO:0000259" key="9">
    <source>
        <dbReference type="Pfam" id="PF00535"/>
    </source>
</evidence>
<evidence type="ECO:0000313" key="10">
    <source>
        <dbReference type="EMBL" id="SLN55561.1"/>
    </source>
</evidence>
<gene>
    <name evidence="10" type="primary">arnC_3</name>
    <name evidence="10" type="ORF">OCH7691_02379</name>
</gene>
<dbReference type="Proteomes" id="UP000193200">
    <property type="component" value="Unassembled WGS sequence"/>
</dbReference>
<keyword evidence="3 10" id="KW-0808">Transferase</keyword>
<dbReference type="InterPro" id="IPR050256">
    <property type="entry name" value="Glycosyltransferase_2"/>
</dbReference>
<proteinExistence type="predicted"/>
<dbReference type="GO" id="GO:0099621">
    <property type="term" value="F:undecaprenyl-phosphate 4-deoxy-4-formamido-L-arabinose transferase activity"/>
    <property type="evidence" value="ECO:0007669"/>
    <property type="project" value="UniProtKB-EC"/>
</dbReference>
<dbReference type="Pfam" id="PF00535">
    <property type="entry name" value="Glycos_transf_2"/>
    <property type="match status" value="1"/>
</dbReference>
<dbReference type="PANTHER" id="PTHR48090:SF3">
    <property type="entry name" value="UNDECAPRENYL-PHOSPHATE 4-DEOXY-4-FORMAMIDO-L-ARABINOSE TRANSFERASE"/>
    <property type="match status" value="1"/>
</dbReference>
<evidence type="ECO:0000256" key="6">
    <source>
        <dbReference type="ARBA" id="ARBA00022989"/>
    </source>
</evidence>
<keyword evidence="4 8" id="KW-0812">Transmembrane</keyword>
<evidence type="ECO:0000256" key="2">
    <source>
        <dbReference type="ARBA" id="ARBA00022676"/>
    </source>
</evidence>
<dbReference type="EC" id="2.4.2.53" evidence="10"/>
<dbReference type="InterPro" id="IPR001173">
    <property type="entry name" value="Glyco_trans_2-like"/>
</dbReference>
<dbReference type="AlphaFoldDB" id="A0A1Y5T4F8"/>
<dbReference type="OrthoDB" id="270241at2"/>
<dbReference type="GO" id="GO:0005886">
    <property type="term" value="C:plasma membrane"/>
    <property type="evidence" value="ECO:0007669"/>
    <property type="project" value="TreeGrafter"/>
</dbReference>
<keyword evidence="6 8" id="KW-1133">Transmembrane helix</keyword>
<evidence type="ECO:0000256" key="4">
    <source>
        <dbReference type="ARBA" id="ARBA00022692"/>
    </source>
</evidence>
<sequence length="311" mass="34910">MSEKPDISVIVPVTERYDDPAAVYRVYKAGIEATGKSFEFIYVLDGEYPEMMAALEALKGEGENIVIIAFSQWFGEAAALTAGFRNARGEILVTLPAYLQIKPDHLAPLVEALADKDMAIACRGPRLDAGFNKLQNRLFHGALRFLLGSSFHDLGCGVRALKRELFEEVDLYGDQHRFLPLLAERQGFKVTEIVLPQHESDARPRVYSFGVYTRRMLDILTIYFLLKFTRKPLRFFGLIGSGMIGVGGLVDLWVIIERLFQDQALSDRPALIIGSLLILLGIQTMSVGLIGEIIIFTHSKDLREYRIEKIV</sequence>
<keyword evidence="2 10" id="KW-0328">Glycosyltransferase</keyword>
<dbReference type="Gene3D" id="3.90.550.10">
    <property type="entry name" value="Spore Coat Polysaccharide Biosynthesis Protein SpsA, Chain A"/>
    <property type="match status" value="1"/>
</dbReference>
<keyword evidence="7 8" id="KW-0472">Membrane</keyword>
<feature type="transmembrane region" description="Helical" evidence="8">
    <location>
        <begin position="271"/>
        <end position="296"/>
    </location>
</feature>
<feature type="domain" description="Glycosyltransferase 2-like" evidence="9">
    <location>
        <begin position="8"/>
        <end position="169"/>
    </location>
</feature>
<dbReference type="EMBL" id="FWFR01000002">
    <property type="protein sequence ID" value="SLN55561.1"/>
    <property type="molecule type" value="Genomic_DNA"/>
</dbReference>
<organism evidence="10 11">
    <name type="scientific">Oceanibacterium hippocampi</name>
    <dbReference type="NCBI Taxonomy" id="745714"/>
    <lineage>
        <taxon>Bacteria</taxon>
        <taxon>Pseudomonadati</taxon>
        <taxon>Pseudomonadota</taxon>
        <taxon>Alphaproteobacteria</taxon>
        <taxon>Sneathiellales</taxon>
        <taxon>Sneathiellaceae</taxon>
        <taxon>Oceanibacterium</taxon>
    </lineage>
</organism>
<evidence type="ECO:0000256" key="3">
    <source>
        <dbReference type="ARBA" id="ARBA00022679"/>
    </source>
</evidence>
<reference evidence="10 11" key="1">
    <citation type="submission" date="2017-03" db="EMBL/GenBank/DDBJ databases">
        <authorList>
            <person name="Afonso C.L."/>
            <person name="Miller P.J."/>
            <person name="Scott M.A."/>
            <person name="Spackman E."/>
            <person name="Goraichik I."/>
            <person name="Dimitrov K.M."/>
            <person name="Suarez D.L."/>
            <person name="Swayne D.E."/>
        </authorList>
    </citation>
    <scope>NUCLEOTIDE SEQUENCE [LARGE SCALE GENOMIC DNA]</scope>
    <source>
        <strain evidence="10 11">CECT 7691</strain>
    </source>
</reference>
<dbReference type="SUPFAM" id="SSF53448">
    <property type="entry name" value="Nucleotide-diphospho-sugar transferases"/>
    <property type="match status" value="1"/>
</dbReference>
<evidence type="ECO:0000256" key="8">
    <source>
        <dbReference type="SAM" id="Phobius"/>
    </source>
</evidence>
<dbReference type="GO" id="GO:0009103">
    <property type="term" value="P:lipopolysaccharide biosynthetic process"/>
    <property type="evidence" value="ECO:0007669"/>
    <property type="project" value="UniProtKB-KW"/>
</dbReference>